<dbReference type="EMBL" id="NRSG01000001">
    <property type="protein sequence ID" value="MBK1656643.1"/>
    <property type="molecule type" value="Genomic_DNA"/>
</dbReference>
<accession>A0ABS1CQJ0</accession>
<name>A0ABS1CQJ0_9PROT</name>
<comment type="caution">
    <text evidence="1">The sequence shown here is derived from an EMBL/GenBank/DDBJ whole genome shotgun (WGS) entry which is preliminary data.</text>
</comment>
<evidence type="ECO:0000313" key="1">
    <source>
        <dbReference type="EMBL" id="MBK1656643.1"/>
    </source>
</evidence>
<keyword evidence="2" id="KW-1185">Reference proteome</keyword>
<reference evidence="1 2" key="1">
    <citation type="journal article" date="2020" name="Microorganisms">
        <title>Osmotic Adaptation and Compatible Solute Biosynthesis of Phototrophic Bacteria as Revealed from Genome Analyses.</title>
        <authorList>
            <person name="Imhoff J.F."/>
            <person name="Rahn T."/>
            <person name="Kunzel S."/>
            <person name="Keller A."/>
            <person name="Neulinger S.C."/>
        </authorList>
    </citation>
    <scope>NUCLEOTIDE SEQUENCE [LARGE SCALE GENOMIC DNA]</scope>
    <source>
        <strain evidence="1 2">DSM 15382</strain>
    </source>
</reference>
<gene>
    <name evidence="1" type="ORF">CKO45_00170</name>
</gene>
<sequence>MSAGFSGRLDLRQGAYHGQKRCTVGQIAFGLRQAKSGTAVAEICRTPGATEPTGYRWKKQFACVGMVQIGRLK</sequence>
<evidence type="ECO:0008006" key="3">
    <source>
        <dbReference type="Google" id="ProtNLM"/>
    </source>
</evidence>
<proteinExistence type="predicted"/>
<dbReference type="Proteomes" id="UP000697995">
    <property type="component" value="Unassembled WGS sequence"/>
</dbReference>
<evidence type="ECO:0000313" key="2">
    <source>
        <dbReference type="Proteomes" id="UP000697995"/>
    </source>
</evidence>
<protein>
    <recommendedName>
        <fullName evidence="3">Transposase</fullName>
    </recommendedName>
</protein>
<organism evidence="1 2">
    <name type="scientific">Paracraurococcus ruber</name>
    <dbReference type="NCBI Taxonomy" id="77675"/>
    <lineage>
        <taxon>Bacteria</taxon>
        <taxon>Pseudomonadati</taxon>
        <taxon>Pseudomonadota</taxon>
        <taxon>Alphaproteobacteria</taxon>
        <taxon>Acetobacterales</taxon>
        <taxon>Roseomonadaceae</taxon>
        <taxon>Paracraurococcus</taxon>
    </lineage>
</organism>